<dbReference type="Pfam" id="PF13379">
    <property type="entry name" value="NMT1_2"/>
    <property type="match status" value="1"/>
</dbReference>
<dbReference type="KEGG" id="meme:HYG87_01365"/>
<name>A0A8T8K3E9_9EURY</name>
<dbReference type="Gene3D" id="3.40.190.10">
    <property type="entry name" value="Periplasmic binding protein-like II"/>
    <property type="match status" value="2"/>
</dbReference>
<dbReference type="EMBL" id="CP058560">
    <property type="protein sequence ID" value="QUH22507.1"/>
    <property type="molecule type" value="Genomic_DNA"/>
</dbReference>
<dbReference type="Proteomes" id="UP000681041">
    <property type="component" value="Chromosome"/>
</dbReference>
<dbReference type="OrthoDB" id="10037at2157"/>
<dbReference type="PANTHER" id="PTHR30024">
    <property type="entry name" value="ALIPHATIC SULFONATES-BINDING PROTEIN-RELATED"/>
    <property type="match status" value="1"/>
</dbReference>
<sequence>MQIGYLSTLYHTSFQIKNIQTKIQGNTLEWKLFSTGPAMLEAFSSGEIDLGYIGLPPVIIGLSRGLKLKCVAGGHIEGTVLVATEEFDSYNNSTDIDSLISQFKGKTIGVPSKGSIHDVILRKITAGTDIQIKNYPWADFIPSALQDGAIDAGVGTPALAVASSHLASTHIVIPPNFLWPWNPSYGIVSSEDLINQNPEFIKDFLVNHEKMCNFIKNSPIQAAEIATKELGIKDVNFGVEIFKISPGYCASLPPEYIESSLKFVPELQKQGYIESKFNKSDIFYTEIIKEVHPENHHYK</sequence>
<protein>
    <submittedName>
        <fullName evidence="1">ABC transporter substrate-binding protein</fullName>
    </submittedName>
</protein>
<organism evidence="1 2">
    <name type="scientific">Methanobacterium alkalithermotolerans</name>
    <dbReference type="NCBI Taxonomy" id="2731220"/>
    <lineage>
        <taxon>Archaea</taxon>
        <taxon>Methanobacteriati</taxon>
        <taxon>Methanobacteriota</taxon>
        <taxon>Methanomada group</taxon>
        <taxon>Methanobacteria</taxon>
        <taxon>Methanobacteriales</taxon>
        <taxon>Methanobacteriaceae</taxon>
        <taxon>Methanobacterium</taxon>
    </lineage>
</organism>
<dbReference type="AlphaFoldDB" id="A0A8T8K3E9"/>
<dbReference type="RefSeq" id="WP_211533451.1">
    <property type="nucleotide sequence ID" value="NZ_CP058560.1"/>
</dbReference>
<gene>
    <name evidence="1" type="ORF">HYG87_01365</name>
</gene>
<keyword evidence="2" id="KW-1185">Reference proteome</keyword>
<evidence type="ECO:0000313" key="1">
    <source>
        <dbReference type="EMBL" id="QUH22507.1"/>
    </source>
</evidence>
<reference evidence="1" key="1">
    <citation type="submission" date="2020-07" db="EMBL/GenBank/DDBJ databases">
        <title>Methanobacterium. sp. MethCan genome.</title>
        <authorList>
            <person name="Postec A."/>
            <person name="Quemeneur M."/>
        </authorList>
    </citation>
    <scope>NUCLEOTIDE SEQUENCE</scope>
    <source>
        <strain evidence="1">MethCAN</strain>
    </source>
</reference>
<dbReference type="SUPFAM" id="SSF53850">
    <property type="entry name" value="Periplasmic binding protein-like II"/>
    <property type="match status" value="1"/>
</dbReference>
<dbReference type="GeneID" id="64819371"/>
<accession>A0A8T8K3E9</accession>
<evidence type="ECO:0000313" key="2">
    <source>
        <dbReference type="Proteomes" id="UP000681041"/>
    </source>
</evidence>
<proteinExistence type="predicted"/>